<dbReference type="STRING" id="1232683.ADIMK_1744"/>
<dbReference type="PANTHER" id="PTHR33973:SF4">
    <property type="entry name" value="OS07G0153300 PROTEIN"/>
    <property type="match status" value="1"/>
</dbReference>
<dbReference type="RefSeq" id="WP_036186402.1">
    <property type="nucleotide sequence ID" value="NZ_JMQN01000021.1"/>
</dbReference>
<sequence>MLTHIQPSDCCLYAGQVMHHRFQPRRHRFIYRVVSWLIDLDRLDSLNQRLRLFSVGRFNLFAFYPGDHGDGSKTPLQQQIRDRMAAANIDAQGAIKLLCYPRILGYVFNPLSVYFCHNREGQLSAVLYEVSNTFGERHSYLIEAPSERQGDALRQQCPKALYVSPFMPMNAHYRFRIVPPDKRVSVCIRQCDNDGSSLLHATFTGKRQPLTDAQLVRTFLLYPLMTVKVIAGIHWEALRLWRKGVPLQPRVAAPSQPITLIRTARTSADETV</sequence>
<dbReference type="InterPro" id="IPR010775">
    <property type="entry name" value="DUF1365"/>
</dbReference>
<protein>
    <recommendedName>
        <fullName evidence="3">DUF1365 domain-containing protein</fullName>
    </recommendedName>
</protein>
<organism evidence="1 2">
    <name type="scientific">Marinobacterium lacunae</name>
    <dbReference type="NCBI Taxonomy" id="1232683"/>
    <lineage>
        <taxon>Bacteria</taxon>
        <taxon>Pseudomonadati</taxon>
        <taxon>Pseudomonadota</taxon>
        <taxon>Gammaproteobacteria</taxon>
        <taxon>Oceanospirillales</taxon>
        <taxon>Oceanospirillaceae</taxon>
        <taxon>Marinobacterium</taxon>
    </lineage>
</organism>
<dbReference type="AlphaFoldDB" id="A0A081FZQ4"/>
<proteinExistence type="predicted"/>
<evidence type="ECO:0000313" key="2">
    <source>
        <dbReference type="Proteomes" id="UP000028252"/>
    </source>
</evidence>
<dbReference type="Proteomes" id="UP000028252">
    <property type="component" value="Unassembled WGS sequence"/>
</dbReference>
<dbReference type="PATRIC" id="fig|1232683.4.peg.1718"/>
<dbReference type="OrthoDB" id="9778801at2"/>
<evidence type="ECO:0008006" key="3">
    <source>
        <dbReference type="Google" id="ProtNLM"/>
    </source>
</evidence>
<name>A0A081FZQ4_9GAMM</name>
<evidence type="ECO:0000313" key="1">
    <source>
        <dbReference type="EMBL" id="KEA64009.1"/>
    </source>
</evidence>
<dbReference type="EMBL" id="JMQN01000021">
    <property type="protein sequence ID" value="KEA64009.1"/>
    <property type="molecule type" value="Genomic_DNA"/>
</dbReference>
<gene>
    <name evidence="1" type="ORF">ADIMK_1744</name>
</gene>
<comment type="caution">
    <text evidence="1">The sequence shown here is derived from an EMBL/GenBank/DDBJ whole genome shotgun (WGS) entry which is preliminary data.</text>
</comment>
<keyword evidence="2" id="KW-1185">Reference proteome</keyword>
<reference evidence="1 2" key="1">
    <citation type="submission" date="2014-04" db="EMBL/GenBank/DDBJ databases">
        <title>Marinobacterium kochiensis sp. nov., isolated from sediment sample collected from Kochi backwaters in Kerala, India.</title>
        <authorList>
            <person name="Singh A."/>
            <person name="Pinnaka A.K."/>
        </authorList>
    </citation>
    <scope>NUCLEOTIDE SEQUENCE [LARGE SCALE GENOMIC DNA]</scope>
    <source>
        <strain evidence="1 2">AK27</strain>
    </source>
</reference>
<dbReference type="PANTHER" id="PTHR33973">
    <property type="entry name" value="OS07G0153300 PROTEIN"/>
    <property type="match status" value="1"/>
</dbReference>
<accession>A0A081FZQ4</accession>
<dbReference type="eggNOG" id="COG3496">
    <property type="taxonomic scope" value="Bacteria"/>
</dbReference>
<dbReference type="Pfam" id="PF07103">
    <property type="entry name" value="DUF1365"/>
    <property type="match status" value="1"/>
</dbReference>